<evidence type="ECO:0000313" key="9">
    <source>
        <dbReference type="EMBL" id="WOV88887.1"/>
    </source>
</evidence>
<keyword evidence="10" id="KW-1185">Reference proteome</keyword>
<dbReference type="NCBIfam" id="TIGR00237">
    <property type="entry name" value="xseA"/>
    <property type="match status" value="1"/>
</dbReference>
<comment type="subunit">
    <text evidence="5">Heterooligomer composed of large and small subunits.</text>
</comment>
<sequence length="453" mass="51421">MDGNNYLSVNSLTKYIRRKFDADPYLRNVFVKGELSNVKIHPSGHIYFTLKDDKSRIQSAMFRTAAKDLKFKPEEGMNVLITGDVNVYEASGQYQLYVQSMQPDGVGALYLAYEQLKNELAKEGLFDARWKQSLPVLPRTIGVITAQSGAALRDICSTIQRRYPLASIVLFPAIVQGPQAAPSIVRSIEQASSYGSLDVLIIGRGGGSIEDLWAFNEETVARAIFSCKIPIISAVGHETDTTIADFVSDRRAPTPTAAAELAVPSREELFERILDRKRSIYKSFSNQIKHERKRLQHFQQSYPLQFPERLYRPFTERLSGLSDRLVRNKSELTVNRKAEHERLQRMLLFYSPEQKIKDGTKNASLLTERLTRSILQELRTKKDRFETSIRMLKALNPLDIMDRGFSIVYKDGNVSNSIEDFITGEQIQVRVQDGVLDAEIKSIRTNVVVSKFL</sequence>
<dbReference type="Proteomes" id="UP001303902">
    <property type="component" value="Chromosome"/>
</dbReference>
<protein>
    <recommendedName>
        <fullName evidence="5">Exodeoxyribonuclease 7 large subunit</fullName>
        <ecNumber evidence="5">3.1.11.6</ecNumber>
    </recommendedName>
    <alternativeName>
        <fullName evidence="5">Exodeoxyribonuclease VII large subunit</fullName>
        <shortName evidence="5">Exonuclease VII large subunit</shortName>
    </alternativeName>
</protein>
<dbReference type="Pfam" id="PF02601">
    <property type="entry name" value="Exonuc_VII_L"/>
    <property type="match status" value="1"/>
</dbReference>
<keyword evidence="2 5" id="KW-0540">Nuclease</keyword>
<dbReference type="RefSeq" id="WP_317970404.1">
    <property type="nucleotide sequence ID" value="NZ_CP129118.1"/>
</dbReference>
<name>A0ABZ0LAY2_9BACL</name>
<evidence type="ECO:0000256" key="4">
    <source>
        <dbReference type="ARBA" id="ARBA00022839"/>
    </source>
</evidence>
<evidence type="ECO:0000256" key="5">
    <source>
        <dbReference type="HAMAP-Rule" id="MF_00378"/>
    </source>
</evidence>
<feature type="domain" description="Exonuclease VII large subunit C-terminal" evidence="7">
    <location>
        <begin position="125"/>
        <end position="438"/>
    </location>
</feature>
<dbReference type="EC" id="3.1.11.6" evidence="5"/>
<keyword evidence="1 5" id="KW-0963">Cytoplasm</keyword>
<comment type="catalytic activity">
    <reaction evidence="5 6">
        <text>Exonucleolytic cleavage in either 5'- to 3'- or 3'- to 5'-direction to yield nucleoside 5'-phosphates.</text>
        <dbReference type="EC" id="3.1.11.6"/>
    </reaction>
</comment>
<dbReference type="InterPro" id="IPR025824">
    <property type="entry name" value="OB-fold_nuc-bd_dom"/>
</dbReference>
<gene>
    <name evidence="5 9" type="primary">xseA</name>
    <name evidence="9" type="ORF">QWT69_07225</name>
</gene>
<evidence type="ECO:0000259" key="8">
    <source>
        <dbReference type="Pfam" id="PF13742"/>
    </source>
</evidence>
<comment type="similarity">
    <text evidence="5 6">Belongs to the XseA family.</text>
</comment>
<evidence type="ECO:0000256" key="6">
    <source>
        <dbReference type="RuleBase" id="RU004355"/>
    </source>
</evidence>
<dbReference type="EMBL" id="CP129118">
    <property type="protein sequence ID" value="WOV88887.1"/>
    <property type="molecule type" value="Genomic_DNA"/>
</dbReference>
<feature type="domain" description="OB-fold nucleic acid binding" evidence="8">
    <location>
        <begin position="7"/>
        <end position="102"/>
    </location>
</feature>
<proteinExistence type="inferred from homology"/>
<dbReference type="PANTHER" id="PTHR30008">
    <property type="entry name" value="EXODEOXYRIBONUCLEASE 7 LARGE SUBUNIT"/>
    <property type="match status" value="1"/>
</dbReference>
<dbReference type="HAMAP" id="MF_00378">
    <property type="entry name" value="Exonuc_7_L"/>
    <property type="match status" value="1"/>
</dbReference>
<dbReference type="GO" id="GO:0008855">
    <property type="term" value="F:exodeoxyribonuclease VII activity"/>
    <property type="evidence" value="ECO:0007669"/>
    <property type="project" value="UniProtKB-EC"/>
</dbReference>
<organism evidence="9 10">
    <name type="scientific">Sporosarcina oncorhynchi</name>
    <dbReference type="NCBI Taxonomy" id="3056444"/>
    <lineage>
        <taxon>Bacteria</taxon>
        <taxon>Bacillati</taxon>
        <taxon>Bacillota</taxon>
        <taxon>Bacilli</taxon>
        <taxon>Bacillales</taxon>
        <taxon>Caryophanaceae</taxon>
        <taxon>Sporosarcina</taxon>
    </lineage>
</organism>
<evidence type="ECO:0000313" key="10">
    <source>
        <dbReference type="Proteomes" id="UP001303902"/>
    </source>
</evidence>
<dbReference type="CDD" id="cd04489">
    <property type="entry name" value="ExoVII_LU_OBF"/>
    <property type="match status" value="1"/>
</dbReference>
<comment type="subcellular location">
    <subcellularLocation>
        <location evidence="5 6">Cytoplasm</location>
    </subcellularLocation>
</comment>
<comment type="function">
    <text evidence="5">Bidirectionally degrades single-stranded DNA into large acid-insoluble oligonucleotides, which are then degraded further into small acid-soluble oligonucleotides.</text>
</comment>
<accession>A0ABZ0LAY2</accession>
<dbReference type="InterPro" id="IPR020579">
    <property type="entry name" value="Exonuc_VII_lsu_C"/>
</dbReference>
<dbReference type="InterPro" id="IPR003753">
    <property type="entry name" value="Exonuc_VII_L"/>
</dbReference>
<keyword evidence="4 5" id="KW-0269">Exonuclease</keyword>
<evidence type="ECO:0000256" key="2">
    <source>
        <dbReference type="ARBA" id="ARBA00022722"/>
    </source>
</evidence>
<keyword evidence="3 5" id="KW-0378">Hydrolase</keyword>
<dbReference type="PANTHER" id="PTHR30008:SF0">
    <property type="entry name" value="EXODEOXYRIBONUCLEASE 7 LARGE SUBUNIT"/>
    <property type="match status" value="1"/>
</dbReference>
<evidence type="ECO:0000256" key="1">
    <source>
        <dbReference type="ARBA" id="ARBA00022490"/>
    </source>
</evidence>
<reference evidence="9 10" key="1">
    <citation type="submission" date="2023-06" db="EMBL/GenBank/DDBJ databases">
        <title>Sporosarcina sp. nov., isolated from Korean tranditional fermented seafood 'Jeotgal'.</title>
        <authorList>
            <person name="Yang A.I."/>
            <person name="Shin N.-R."/>
        </authorList>
    </citation>
    <scope>NUCLEOTIDE SEQUENCE [LARGE SCALE GENOMIC DNA]</scope>
    <source>
        <strain evidence="9 10">T2O-4</strain>
    </source>
</reference>
<evidence type="ECO:0000256" key="3">
    <source>
        <dbReference type="ARBA" id="ARBA00022801"/>
    </source>
</evidence>
<dbReference type="Pfam" id="PF13742">
    <property type="entry name" value="tRNA_anti_2"/>
    <property type="match status" value="1"/>
</dbReference>
<evidence type="ECO:0000259" key="7">
    <source>
        <dbReference type="Pfam" id="PF02601"/>
    </source>
</evidence>